<evidence type="ECO:0000313" key="7">
    <source>
        <dbReference type="EMBL" id="KAJ8918374.1"/>
    </source>
</evidence>
<sequence length="292" mass="33640">MKSEKDKIHKLRRLYREDGQTFGTYLMIPEVRMEDFGDYICIISNPGNTIERQVSVREKTEYEEYVNPNPVPVGRMILIMSAILFVALAIIILYLQYGLKFQVHIKDSFTRLEENDGKSCDVLIVYSPKDSEVALGVLMETLEKHYNYKCTARELPPNTRYSELKDEAQKCRRVLAVFSPAAVNENWDTNNVQQALKQLQSLGTKFVCVALSNLPKSENEVKNSQGETLASLTRSIGVILWERKQDDKFWYSLRLRLPAKRKTECEETKQLTQGENNLRLNSSSQESLDNLV</sequence>
<feature type="domain" description="TIR" evidence="6">
    <location>
        <begin position="118"/>
        <end position="257"/>
    </location>
</feature>
<evidence type="ECO:0000256" key="5">
    <source>
        <dbReference type="SAM" id="Phobius"/>
    </source>
</evidence>
<reference evidence="7 8" key="1">
    <citation type="journal article" date="2023" name="Insect Mol. Biol.">
        <title>Genome sequencing provides insights into the evolution of gene families encoding plant cell wall-degrading enzymes in longhorned beetles.</title>
        <authorList>
            <person name="Shin N.R."/>
            <person name="Okamura Y."/>
            <person name="Kirsch R."/>
            <person name="Pauchet Y."/>
        </authorList>
    </citation>
    <scope>NUCLEOTIDE SEQUENCE [LARGE SCALE GENOMIC DNA]</scope>
    <source>
        <strain evidence="7">EAD_L_NR</strain>
    </source>
</reference>
<keyword evidence="1" id="KW-1015">Disulfide bond</keyword>
<dbReference type="Gene3D" id="3.40.50.10140">
    <property type="entry name" value="Toll/interleukin-1 receptor homology (TIR) domain"/>
    <property type="match status" value="1"/>
</dbReference>
<keyword evidence="5" id="KW-0472">Membrane</keyword>
<dbReference type="Pfam" id="PF13676">
    <property type="entry name" value="TIR_2"/>
    <property type="match status" value="1"/>
</dbReference>
<evidence type="ECO:0000259" key="6">
    <source>
        <dbReference type="PROSITE" id="PS50104"/>
    </source>
</evidence>
<dbReference type="SUPFAM" id="SSF52200">
    <property type="entry name" value="Toll/Interleukin receptor TIR domain"/>
    <property type="match status" value="1"/>
</dbReference>
<dbReference type="InterPro" id="IPR035897">
    <property type="entry name" value="Toll_tir_struct_dom_sf"/>
</dbReference>
<protein>
    <recommendedName>
        <fullName evidence="6">TIR domain-containing protein</fullName>
    </recommendedName>
</protein>
<evidence type="ECO:0000313" key="8">
    <source>
        <dbReference type="Proteomes" id="UP001159042"/>
    </source>
</evidence>
<comment type="caution">
    <text evidence="7">The sequence shown here is derived from an EMBL/GenBank/DDBJ whole genome shotgun (WGS) entry which is preliminary data.</text>
</comment>
<keyword evidence="8" id="KW-1185">Reference proteome</keyword>
<dbReference type="InterPro" id="IPR000157">
    <property type="entry name" value="TIR_dom"/>
</dbReference>
<keyword evidence="2" id="KW-0325">Glycoprotein</keyword>
<evidence type="ECO:0000256" key="3">
    <source>
        <dbReference type="ARBA" id="ARBA00023319"/>
    </source>
</evidence>
<proteinExistence type="predicted"/>
<evidence type="ECO:0000256" key="2">
    <source>
        <dbReference type="ARBA" id="ARBA00023180"/>
    </source>
</evidence>
<dbReference type="InterPro" id="IPR013783">
    <property type="entry name" value="Ig-like_fold"/>
</dbReference>
<feature type="transmembrane region" description="Helical" evidence="5">
    <location>
        <begin position="77"/>
        <end position="97"/>
    </location>
</feature>
<keyword evidence="3" id="KW-0393">Immunoglobulin domain</keyword>
<organism evidence="7 8">
    <name type="scientific">Exocentrus adspersus</name>
    <dbReference type="NCBI Taxonomy" id="1586481"/>
    <lineage>
        <taxon>Eukaryota</taxon>
        <taxon>Metazoa</taxon>
        <taxon>Ecdysozoa</taxon>
        <taxon>Arthropoda</taxon>
        <taxon>Hexapoda</taxon>
        <taxon>Insecta</taxon>
        <taxon>Pterygota</taxon>
        <taxon>Neoptera</taxon>
        <taxon>Endopterygota</taxon>
        <taxon>Coleoptera</taxon>
        <taxon>Polyphaga</taxon>
        <taxon>Cucujiformia</taxon>
        <taxon>Chrysomeloidea</taxon>
        <taxon>Cerambycidae</taxon>
        <taxon>Lamiinae</taxon>
        <taxon>Acanthocinini</taxon>
        <taxon>Exocentrus</taxon>
    </lineage>
</organism>
<feature type="region of interest" description="Disordered" evidence="4">
    <location>
        <begin position="267"/>
        <end position="292"/>
    </location>
</feature>
<dbReference type="PROSITE" id="PS50104">
    <property type="entry name" value="TIR"/>
    <property type="match status" value="1"/>
</dbReference>
<dbReference type="InterPro" id="IPR015621">
    <property type="entry name" value="IL-1_rcpt_fam"/>
</dbReference>
<dbReference type="Proteomes" id="UP001159042">
    <property type="component" value="Unassembled WGS sequence"/>
</dbReference>
<dbReference type="SUPFAM" id="SSF48726">
    <property type="entry name" value="Immunoglobulin"/>
    <property type="match status" value="1"/>
</dbReference>
<feature type="compositionally biased region" description="Polar residues" evidence="4">
    <location>
        <begin position="270"/>
        <end position="292"/>
    </location>
</feature>
<gene>
    <name evidence="7" type="ORF">NQ315_008068</name>
</gene>
<dbReference type="PANTHER" id="PTHR11890:SF44">
    <property type="entry name" value="X-LINKED INTERLEUKIN-1 RECEPTOR ACCESSORY PROTEIN-LIKE 2"/>
    <property type="match status" value="1"/>
</dbReference>
<dbReference type="AlphaFoldDB" id="A0AAV8VWI3"/>
<evidence type="ECO:0000256" key="1">
    <source>
        <dbReference type="ARBA" id="ARBA00023157"/>
    </source>
</evidence>
<dbReference type="InterPro" id="IPR036179">
    <property type="entry name" value="Ig-like_dom_sf"/>
</dbReference>
<name>A0AAV8VWI3_9CUCU</name>
<evidence type="ECO:0000256" key="4">
    <source>
        <dbReference type="SAM" id="MobiDB-lite"/>
    </source>
</evidence>
<accession>A0AAV8VWI3</accession>
<keyword evidence="5" id="KW-0812">Transmembrane</keyword>
<dbReference type="EMBL" id="JANEYG010000026">
    <property type="protein sequence ID" value="KAJ8918374.1"/>
    <property type="molecule type" value="Genomic_DNA"/>
</dbReference>
<dbReference type="GO" id="GO:0007165">
    <property type="term" value="P:signal transduction"/>
    <property type="evidence" value="ECO:0007669"/>
    <property type="project" value="InterPro"/>
</dbReference>
<dbReference type="Gene3D" id="2.60.40.10">
    <property type="entry name" value="Immunoglobulins"/>
    <property type="match status" value="1"/>
</dbReference>
<dbReference type="PANTHER" id="PTHR11890">
    <property type="entry name" value="INTERLEUKIN-1 RECEPTOR FAMILY MEMBER"/>
    <property type="match status" value="1"/>
</dbReference>
<keyword evidence="5" id="KW-1133">Transmembrane helix</keyword>